<protein>
    <recommendedName>
        <fullName evidence="4">Secreted protein</fullName>
    </recommendedName>
</protein>
<feature type="signal peptide" evidence="1">
    <location>
        <begin position="1"/>
        <end position="29"/>
    </location>
</feature>
<dbReference type="EMBL" id="CP073767">
    <property type="protein sequence ID" value="UWZ52327.1"/>
    <property type="molecule type" value="Genomic_DNA"/>
</dbReference>
<evidence type="ECO:0000256" key="1">
    <source>
        <dbReference type="SAM" id="SignalP"/>
    </source>
</evidence>
<reference evidence="2" key="1">
    <citation type="submission" date="2021-04" db="EMBL/GenBank/DDBJ databases">
        <title>Dactylosporangium aurantiacum NRRL B-8018 full assembly.</title>
        <authorList>
            <person name="Hartkoorn R.C."/>
            <person name="Beaudoing E."/>
            <person name="Hot D."/>
        </authorList>
    </citation>
    <scope>NUCLEOTIDE SEQUENCE</scope>
    <source>
        <strain evidence="2">NRRL B-8018</strain>
    </source>
</reference>
<sequence length="120" mass="12930">MRRRIAATCLAAVAAATLAVLGGAPAARADQGWIGACHPQQYGGWCDGNGPDWQYRGFVNCAAQSSGNQDYHGPYRWAGDRTGSTAKCTLGTSYRYGGVKTYYRGTLMCTHRYNAVPVCR</sequence>
<feature type="chain" id="PRO_5040507870" description="Secreted protein" evidence="1">
    <location>
        <begin position="30"/>
        <end position="120"/>
    </location>
</feature>
<dbReference type="RefSeq" id="WP_033357136.1">
    <property type="nucleotide sequence ID" value="NZ_CP073767.1"/>
</dbReference>
<evidence type="ECO:0000313" key="2">
    <source>
        <dbReference type="EMBL" id="UWZ52327.1"/>
    </source>
</evidence>
<dbReference type="Proteomes" id="UP001058003">
    <property type="component" value="Chromosome"/>
</dbReference>
<evidence type="ECO:0008006" key="4">
    <source>
        <dbReference type="Google" id="ProtNLM"/>
    </source>
</evidence>
<organism evidence="2 3">
    <name type="scientific">Dactylosporangium aurantiacum</name>
    <dbReference type="NCBI Taxonomy" id="35754"/>
    <lineage>
        <taxon>Bacteria</taxon>
        <taxon>Bacillati</taxon>
        <taxon>Actinomycetota</taxon>
        <taxon>Actinomycetes</taxon>
        <taxon>Micromonosporales</taxon>
        <taxon>Micromonosporaceae</taxon>
        <taxon>Dactylosporangium</taxon>
    </lineage>
</organism>
<dbReference type="AlphaFoldDB" id="A0A9Q9IE17"/>
<dbReference type="OrthoDB" id="4336480at2"/>
<dbReference type="KEGG" id="daur:Daura_37560"/>
<proteinExistence type="predicted"/>
<name>A0A9Q9IE17_9ACTN</name>
<gene>
    <name evidence="2" type="ORF">Daura_37560</name>
</gene>
<keyword evidence="1" id="KW-0732">Signal</keyword>
<accession>A0A9Q9IE17</accession>
<keyword evidence="3" id="KW-1185">Reference proteome</keyword>
<evidence type="ECO:0000313" key="3">
    <source>
        <dbReference type="Proteomes" id="UP001058003"/>
    </source>
</evidence>